<evidence type="ECO:0000313" key="3">
    <source>
        <dbReference type="Proteomes" id="UP001303160"/>
    </source>
</evidence>
<protein>
    <submittedName>
        <fullName evidence="2">Uncharacterized protein</fullName>
    </submittedName>
</protein>
<dbReference type="Proteomes" id="UP001303160">
    <property type="component" value="Unassembled WGS sequence"/>
</dbReference>
<reference evidence="2" key="1">
    <citation type="journal article" date="2023" name="Mol. Phylogenet. Evol.">
        <title>Genome-scale phylogeny and comparative genomics of the fungal order Sordariales.</title>
        <authorList>
            <person name="Hensen N."/>
            <person name="Bonometti L."/>
            <person name="Westerberg I."/>
            <person name="Brannstrom I.O."/>
            <person name="Guillou S."/>
            <person name="Cros-Aarteil S."/>
            <person name="Calhoun S."/>
            <person name="Haridas S."/>
            <person name="Kuo A."/>
            <person name="Mondo S."/>
            <person name="Pangilinan J."/>
            <person name="Riley R."/>
            <person name="LaButti K."/>
            <person name="Andreopoulos B."/>
            <person name="Lipzen A."/>
            <person name="Chen C."/>
            <person name="Yan M."/>
            <person name="Daum C."/>
            <person name="Ng V."/>
            <person name="Clum A."/>
            <person name="Steindorff A."/>
            <person name="Ohm R.A."/>
            <person name="Martin F."/>
            <person name="Silar P."/>
            <person name="Natvig D.O."/>
            <person name="Lalanne C."/>
            <person name="Gautier V."/>
            <person name="Ament-Velasquez S.L."/>
            <person name="Kruys A."/>
            <person name="Hutchinson M.I."/>
            <person name="Powell A.J."/>
            <person name="Barry K."/>
            <person name="Miller A.N."/>
            <person name="Grigoriev I.V."/>
            <person name="Debuchy R."/>
            <person name="Gladieux P."/>
            <person name="Hiltunen Thoren M."/>
            <person name="Johannesson H."/>
        </authorList>
    </citation>
    <scope>NUCLEOTIDE SEQUENCE</scope>
    <source>
        <strain evidence="2">CBS 315.58</strain>
    </source>
</reference>
<feature type="compositionally biased region" description="Basic and acidic residues" evidence="1">
    <location>
        <begin position="276"/>
        <end position="286"/>
    </location>
</feature>
<gene>
    <name evidence="2" type="ORF">QBC40DRAFT_350869</name>
</gene>
<feature type="compositionally biased region" description="Low complexity" evidence="1">
    <location>
        <begin position="320"/>
        <end position="338"/>
    </location>
</feature>
<dbReference type="EMBL" id="MU863960">
    <property type="protein sequence ID" value="KAK4197582.1"/>
    <property type="molecule type" value="Genomic_DNA"/>
</dbReference>
<name>A0AAN6XFD0_9PEZI</name>
<dbReference type="AlphaFoldDB" id="A0AAN6XFD0"/>
<feature type="region of interest" description="Disordered" evidence="1">
    <location>
        <begin position="270"/>
        <end position="348"/>
    </location>
</feature>
<keyword evidence="3" id="KW-1185">Reference proteome</keyword>
<reference evidence="2" key="2">
    <citation type="submission" date="2023-05" db="EMBL/GenBank/DDBJ databases">
        <authorList>
            <consortium name="Lawrence Berkeley National Laboratory"/>
            <person name="Steindorff A."/>
            <person name="Hensen N."/>
            <person name="Bonometti L."/>
            <person name="Westerberg I."/>
            <person name="Brannstrom I.O."/>
            <person name="Guillou S."/>
            <person name="Cros-Aarteil S."/>
            <person name="Calhoun S."/>
            <person name="Haridas S."/>
            <person name="Kuo A."/>
            <person name="Mondo S."/>
            <person name="Pangilinan J."/>
            <person name="Riley R."/>
            <person name="Labutti K."/>
            <person name="Andreopoulos B."/>
            <person name="Lipzen A."/>
            <person name="Chen C."/>
            <person name="Yanf M."/>
            <person name="Daum C."/>
            <person name="Ng V."/>
            <person name="Clum A."/>
            <person name="Ohm R."/>
            <person name="Martin F."/>
            <person name="Silar P."/>
            <person name="Natvig D."/>
            <person name="Lalanne C."/>
            <person name="Gautier V."/>
            <person name="Ament-Velasquez S.L."/>
            <person name="Kruys A."/>
            <person name="Hutchinson M.I."/>
            <person name="Powell A.J."/>
            <person name="Barry K."/>
            <person name="Miller A.N."/>
            <person name="Grigoriev I.V."/>
            <person name="Debuchy R."/>
            <person name="Gladieux P."/>
            <person name="Thoren M.H."/>
            <person name="Johannesson H."/>
        </authorList>
    </citation>
    <scope>NUCLEOTIDE SEQUENCE</scope>
    <source>
        <strain evidence="2">CBS 315.58</strain>
    </source>
</reference>
<comment type="caution">
    <text evidence="2">The sequence shown here is derived from an EMBL/GenBank/DDBJ whole genome shotgun (WGS) entry which is preliminary data.</text>
</comment>
<organism evidence="2 3">
    <name type="scientific">Triangularia verruculosa</name>
    <dbReference type="NCBI Taxonomy" id="2587418"/>
    <lineage>
        <taxon>Eukaryota</taxon>
        <taxon>Fungi</taxon>
        <taxon>Dikarya</taxon>
        <taxon>Ascomycota</taxon>
        <taxon>Pezizomycotina</taxon>
        <taxon>Sordariomycetes</taxon>
        <taxon>Sordariomycetidae</taxon>
        <taxon>Sordariales</taxon>
        <taxon>Podosporaceae</taxon>
        <taxon>Triangularia</taxon>
    </lineage>
</organism>
<evidence type="ECO:0000313" key="2">
    <source>
        <dbReference type="EMBL" id="KAK4197582.1"/>
    </source>
</evidence>
<sequence>MAAMMLSPHDKRQCLSTPQTPTVPAMEALGGKGVKEKCCVFKQSIPVIDLARTQRHDPVQTDKILDTSLNLLTPKLSIVESEIVAMEAEAPRPYQAQSVGDLSSKLNQRVYEFSQDVLKQFQELWALHPAREDGMTSTLELALRRLNSRAGPFSRLSGAARVFIKHALFNHYGVDSQIRQQLRCESEVCHKWDITMEQLIDAFHPGFSMGAASWRFLVEISKGVGFAKAKNAIYKSRLARAHRESEASTLEVSPHDITAAQCDLEKAIKKQAAKKNRSDAAREMPESGHGGPNNIRASTSTPGALGRNGSADSGVRGCLDTDPIIVVDSDSDDITPSTQDVGSRREVD</sequence>
<accession>A0AAN6XFD0</accession>
<evidence type="ECO:0000256" key="1">
    <source>
        <dbReference type="SAM" id="MobiDB-lite"/>
    </source>
</evidence>
<proteinExistence type="predicted"/>